<dbReference type="InterPro" id="IPR036388">
    <property type="entry name" value="WH-like_DNA-bd_sf"/>
</dbReference>
<proteinExistence type="predicted"/>
<evidence type="ECO:0000313" key="2">
    <source>
        <dbReference type="EMBL" id="MFC3760584.1"/>
    </source>
</evidence>
<evidence type="ECO:0000313" key="3">
    <source>
        <dbReference type="Proteomes" id="UP001595699"/>
    </source>
</evidence>
<feature type="domain" description="HTH arsR-type" evidence="1">
    <location>
        <begin position="258"/>
        <end position="332"/>
    </location>
</feature>
<dbReference type="Proteomes" id="UP001595699">
    <property type="component" value="Unassembled WGS sequence"/>
</dbReference>
<sequence>MIQYHFTAVSMANSRFGYSPLLEVRNALRVLHPLSRAFFPAYDTWRRTAQGLVDGAGLDLRFLYALVPPANYVPDFLAPPAAPEPLAIEDELASVRATPLTRVRTELGLIEHWLAPGTDRRRVAEVRALRQRPGLVRDRAAAELLAFWELVLLPDWPRIRACLQADLDRRALDLALRGVAHAFGALNDGIRWRRDTLEVRRPFPVEVELNDEGLVLMPSVFAGNRLGGATDPPNPPTVWYRAYDVHQVWRTSAPVPDGLVRALGRTRARILARLHQPTPTTQVAADLDVAAGHVAEQLAVLRAAGLVQSQRSGRLVLNQRTPLGDDLVSATPGPR</sequence>
<comment type="caution">
    <text evidence="2">The sequence shown here is derived from an EMBL/GenBank/DDBJ whole genome shotgun (WGS) entry which is preliminary data.</text>
</comment>
<dbReference type="InterPro" id="IPR036390">
    <property type="entry name" value="WH_DNA-bd_sf"/>
</dbReference>
<name>A0ABV7Y952_9ACTN</name>
<accession>A0ABV7Y952</accession>
<gene>
    <name evidence="2" type="ORF">ACFOUW_07020</name>
</gene>
<dbReference type="SUPFAM" id="SSF46785">
    <property type="entry name" value="Winged helix' DNA-binding domain"/>
    <property type="match status" value="1"/>
</dbReference>
<keyword evidence="3" id="KW-1185">Reference proteome</keyword>
<dbReference type="Gene3D" id="1.10.10.10">
    <property type="entry name" value="Winged helix-like DNA-binding domain superfamily/Winged helix DNA-binding domain"/>
    <property type="match status" value="1"/>
</dbReference>
<dbReference type="InterPro" id="IPR011991">
    <property type="entry name" value="ArsR-like_HTH"/>
</dbReference>
<dbReference type="SMART" id="SM00418">
    <property type="entry name" value="HTH_ARSR"/>
    <property type="match status" value="1"/>
</dbReference>
<dbReference type="InterPro" id="IPR001845">
    <property type="entry name" value="HTH_ArsR_DNA-bd_dom"/>
</dbReference>
<dbReference type="EMBL" id="JBHRZH010000006">
    <property type="protein sequence ID" value="MFC3760584.1"/>
    <property type="molecule type" value="Genomic_DNA"/>
</dbReference>
<dbReference type="RefSeq" id="WP_205116778.1">
    <property type="nucleotide sequence ID" value="NZ_JAFBCM010000001.1"/>
</dbReference>
<dbReference type="CDD" id="cd00090">
    <property type="entry name" value="HTH_ARSR"/>
    <property type="match status" value="1"/>
</dbReference>
<reference evidence="3" key="1">
    <citation type="journal article" date="2019" name="Int. J. Syst. Evol. Microbiol.">
        <title>The Global Catalogue of Microorganisms (GCM) 10K type strain sequencing project: providing services to taxonomists for standard genome sequencing and annotation.</title>
        <authorList>
            <consortium name="The Broad Institute Genomics Platform"/>
            <consortium name="The Broad Institute Genome Sequencing Center for Infectious Disease"/>
            <person name="Wu L."/>
            <person name="Ma J."/>
        </authorList>
    </citation>
    <scope>NUCLEOTIDE SEQUENCE [LARGE SCALE GENOMIC DNA]</scope>
    <source>
        <strain evidence="3">CGMCC 4.7241</strain>
    </source>
</reference>
<protein>
    <submittedName>
        <fullName evidence="2">ArsR/SmtB family transcription factor</fullName>
    </submittedName>
</protein>
<evidence type="ECO:0000259" key="1">
    <source>
        <dbReference type="SMART" id="SM00418"/>
    </source>
</evidence>
<organism evidence="2 3">
    <name type="scientific">Tenggerimyces flavus</name>
    <dbReference type="NCBI Taxonomy" id="1708749"/>
    <lineage>
        <taxon>Bacteria</taxon>
        <taxon>Bacillati</taxon>
        <taxon>Actinomycetota</taxon>
        <taxon>Actinomycetes</taxon>
        <taxon>Propionibacteriales</taxon>
        <taxon>Nocardioidaceae</taxon>
        <taxon>Tenggerimyces</taxon>
    </lineage>
</organism>